<gene>
    <name evidence="1" type="ORF">DAEQUDRAFT_768599</name>
</gene>
<keyword evidence="2" id="KW-1185">Reference proteome</keyword>
<dbReference type="EMBL" id="KV429100">
    <property type="protein sequence ID" value="KZT65766.1"/>
    <property type="molecule type" value="Genomic_DNA"/>
</dbReference>
<name>A0A165MJE9_9APHY</name>
<dbReference type="AlphaFoldDB" id="A0A165MJE9"/>
<protein>
    <submittedName>
        <fullName evidence="1">Uncharacterized protein</fullName>
    </submittedName>
</protein>
<dbReference type="Proteomes" id="UP000076727">
    <property type="component" value="Unassembled WGS sequence"/>
</dbReference>
<dbReference type="STRING" id="1314783.A0A165MJE9"/>
<accession>A0A165MJE9</accession>
<evidence type="ECO:0000313" key="1">
    <source>
        <dbReference type="EMBL" id="KZT65766.1"/>
    </source>
</evidence>
<organism evidence="1 2">
    <name type="scientific">Daedalea quercina L-15889</name>
    <dbReference type="NCBI Taxonomy" id="1314783"/>
    <lineage>
        <taxon>Eukaryota</taxon>
        <taxon>Fungi</taxon>
        <taxon>Dikarya</taxon>
        <taxon>Basidiomycota</taxon>
        <taxon>Agaricomycotina</taxon>
        <taxon>Agaricomycetes</taxon>
        <taxon>Polyporales</taxon>
        <taxon>Fomitopsis</taxon>
    </lineage>
</organism>
<evidence type="ECO:0000313" key="2">
    <source>
        <dbReference type="Proteomes" id="UP000076727"/>
    </source>
</evidence>
<reference evidence="1 2" key="1">
    <citation type="journal article" date="2016" name="Mol. Biol. Evol.">
        <title>Comparative Genomics of Early-Diverging Mushroom-Forming Fungi Provides Insights into the Origins of Lignocellulose Decay Capabilities.</title>
        <authorList>
            <person name="Nagy L.G."/>
            <person name="Riley R."/>
            <person name="Tritt A."/>
            <person name="Adam C."/>
            <person name="Daum C."/>
            <person name="Floudas D."/>
            <person name="Sun H."/>
            <person name="Yadav J.S."/>
            <person name="Pangilinan J."/>
            <person name="Larsson K.H."/>
            <person name="Matsuura K."/>
            <person name="Barry K."/>
            <person name="Labutti K."/>
            <person name="Kuo R."/>
            <person name="Ohm R.A."/>
            <person name="Bhattacharya S.S."/>
            <person name="Shirouzu T."/>
            <person name="Yoshinaga Y."/>
            <person name="Martin F.M."/>
            <person name="Grigoriev I.V."/>
            <person name="Hibbett D.S."/>
        </authorList>
    </citation>
    <scope>NUCLEOTIDE SEQUENCE [LARGE SCALE GENOMIC DNA]</scope>
    <source>
        <strain evidence="1 2">L-15889</strain>
    </source>
</reference>
<proteinExistence type="predicted"/>
<sequence length="113" mass="12766">MAIRNVPLSWKDPVGWKQVWDISSLWHELQKNTLTDKATSAFFEVCIPFGNAPRTTIDERSGTGQILCAVCNFNSGTTSHHLEKSNILLYGKECKKLRVQFKKEVEAARAAKE</sequence>